<dbReference type="GO" id="GO:0008168">
    <property type="term" value="F:methyltransferase activity"/>
    <property type="evidence" value="ECO:0007669"/>
    <property type="project" value="UniProtKB-KW"/>
</dbReference>
<organism evidence="1 2">
    <name type="scientific">Ruminococcus albus</name>
    <dbReference type="NCBI Taxonomy" id="1264"/>
    <lineage>
        <taxon>Bacteria</taxon>
        <taxon>Bacillati</taxon>
        <taxon>Bacillota</taxon>
        <taxon>Clostridia</taxon>
        <taxon>Eubacteriales</taxon>
        <taxon>Oscillospiraceae</taxon>
        <taxon>Ruminococcus</taxon>
    </lineage>
</organism>
<gene>
    <name evidence="1" type="ORF">SAMN02910406_00070</name>
</gene>
<protein>
    <submittedName>
        <fullName evidence="1">Adenine-specific DNA-methyltransferase</fullName>
    </submittedName>
</protein>
<dbReference type="RefSeq" id="WP_074959510.1">
    <property type="nucleotide sequence ID" value="NZ_FOKQ01000001.1"/>
</dbReference>
<dbReference type="EMBL" id="FOKQ01000001">
    <property type="protein sequence ID" value="SFB66430.1"/>
    <property type="molecule type" value="Genomic_DNA"/>
</dbReference>
<dbReference type="GO" id="GO:0032259">
    <property type="term" value="P:methylation"/>
    <property type="evidence" value="ECO:0007669"/>
    <property type="project" value="UniProtKB-KW"/>
</dbReference>
<proteinExistence type="predicted"/>
<sequence length="146" mass="16330">MKIFIGGSKTVTALNDEIRKVIDIFCEQNAEILIGDCFGADKLVQRYLHEKGYRNVTVYVSGSKVRNNVGGFSTVFVDVPDGSKGYGFYAEKDKQMVLAADRGLMIWDGKSRGTKNNIIWLKIMKKPCMIYLTTGKELVCADECDI</sequence>
<keyword evidence="1" id="KW-0808">Transferase</keyword>
<evidence type="ECO:0000313" key="1">
    <source>
        <dbReference type="EMBL" id="SFB66430.1"/>
    </source>
</evidence>
<name>A0A1I1D0U5_RUMAL</name>
<dbReference type="AlphaFoldDB" id="A0A1I1D0U5"/>
<reference evidence="1 2" key="1">
    <citation type="submission" date="2016-10" db="EMBL/GenBank/DDBJ databases">
        <authorList>
            <person name="de Groot N.N."/>
        </authorList>
    </citation>
    <scope>NUCLEOTIDE SEQUENCE [LARGE SCALE GENOMIC DNA]</scope>
    <source>
        <strain evidence="1 2">AR67</strain>
    </source>
</reference>
<evidence type="ECO:0000313" key="2">
    <source>
        <dbReference type="Proteomes" id="UP000182192"/>
    </source>
</evidence>
<keyword evidence="1" id="KW-0489">Methyltransferase</keyword>
<dbReference type="Proteomes" id="UP000182192">
    <property type="component" value="Unassembled WGS sequence"/>
</dbReference>
<accession>A0A1I1D0U5</accession>
<dbReference type="OrthoDB" id="1822996at2"/>